<evidence type="ECO:0000313" key="3">
    <source>
        <dbReference type="Proteomes" id="UP001141327"/>
    </source>
</evidence>
<evidence type="ECO:0000313" key="2">
    <source>
        <dbReference type="EMBL" id="KAJ4460587.1"/>
    </source>
</evidence>
<dbReference type="EMBL" id="JAPMOS010000012">
    <property type="protein sequence ID" value="KAJ4460587.1"/>
    <property type="molecule type" value="Genomic_DNA"/>
</dbReference>
<accession>A0ABQ8UN28</accession>
<keyword evidence="3" id="KW-1185">Reference proteome</keyword>
<gene>
    <name evidence="2" type="ORF">PAPYR_3225</name>
</gene>
<dbReference type="Pfam" id="PF06682">
    <property type="entry name" value="SARAF"/>
    <property type="match status" value="1"/>
</dbReference>
<proteinExistence type="predicted"/>
<keyword evidence="1" id="KW-0732">Signal</keyword>
<feature type="signal peptide" evidence="1">
    <location>
        <begin position="1"/>
        <end position="16"/>
    </location>
</feature>
<comment type="caution">
    <text evidence="2">The sequence shown here is derived from an EMBL/GenBank/DDBJ whole genome shotgun (WGS) entry which is preliminary data.</text>
</comment>
<sequence length="328" mass="35864">MKSPLFLVLFVAAALAAPRPRIPAGTDLRQIPSLTFKNSEFVASYRGTPAIPRIMLRPTHPSEANFQARLNEITCFNENTFSNGNGTWVCASPEMPIHLSFGNVMVHCDGPTRDKDPYSPIVWPETCYVTYELTPFEEQPKQAAPNPPQGPFRMRKDELKVKGYRVFDLTVSAPDGRPTPIGLIYRTPSFGVPPAGQEPLLAHFIDHSGQIVLSARKIGDGPIEVYTGTGTLVGTVERSLSGADAPYILRDGNGVAFAQSVTIERFLGLARDFVFSRIGDSSAVIARLTATTGGTWDIDRIDPTQIDPRVACIIGSMIKFRSEAKDDL</sequence>
<reference evidence="2" key="1">
    <citation type="journal article" date="2022" name="bioRxiv">
        <title>Genomics of Preaxostyla Flagellates Illuminates Evolutionary Transitions and the Path Towards Mitochondrial Loss.</title>
        <authorList>
            <person name="Novak L.V.F."/>
            <person name="Treitli S.C."/>
            <person name="Pyrih J."/>
            <person name="Halakuc P."/>
            <person name="Pipaliya S.V."/>
            <person name="Vacek V."/>
            <person name="Brzon O."/>
            <person name="Soukal P."/>
            <person name="Eme L."/>
            <person name="Dacks J.B."/>
            <person name="Karnkowska A."/>
            <person name="Elias M."/>
            <person name="Hampl V."/>
        </authorList>
    </citation>
    <scope>NUCLEOTIDE SEQUENCE</scope>
    <source>
        <strain evidence="2">RCP-MX</strain>
    </source>
</reference>
<organism evidence="2 3">
    <name type="scientific">Paratrimastix pyriformis</name>
    <dbReference type="NCBI Taxonomy" id="342808"/>
    <lineage>
        <taxon>Eukaryota</taxon>
        <taxon>Metamonada</taxon>
        <taxon>Preaxostyla</taxon>
        <taxon>Paratrimastigidae</taxon>
        <taxon>Paratrimastix</taxon>
    </lineage>
</organism>
<dbReference type="InterPro" id="IPR009567">
    <property type="entry name" value="SARAF"/>
</dbReference>
<protein>
    <submittedName>
        <fullName evidence="2">Uncharacterized protein</fullName>
    </submittedName>
</protein>
<evidence type="ECO:0000256" key="1">
    <source>
        <dbReference type="SAM" id="SignalP"/>
    </source>
</evidence>
<dbReference type="Proteomes" id="UP001141327">
    <property type="component" value="Unassembled WGS sequence"/>
</dbReference>
<feature type="chain" id="PRO_5046732785" evidence="1">
    <location>
        <begin position="17"/>
        <end position="328"/>
    </location>
</feature>
<name>A0ABQ8UN28_9EUKA</name>